<dbReference type="Pfam" id="PF22939">
    <property type="entry name" value="WHD_GPIID"/>
    <property type="match status" value="1"/>
</dbReference>
<accession>R7YXF1</accession>
<dbReference type="SUPFAM" id="SSF48403">
    <property type="entry name" value="Ankyrin repeat"/>
    <property type="match status" value="1"/>
</dbReference>
<dbReference type="STRING" id="1168221.R7YXF1"/>
<evidence type="ECO:0000259" key="4">
    <source>
        <dbReference type="Pfam" id="PF24883"/>
    </source>
</evidence>
<evidence type="ECO:0000313" key="6">
    <source>
        <dbReference type="Proteomes" id="UP000016924"/>
    </source>
</evidence>
<feature type="domain" description="Nephrocystin 3-like N-terminal" evidence="4">
    <location>
        <begin position="190"/>
        <end position="345"/>
    </location>
</feature>
<dbReference type="Pfam" id="PF00023">
    <property type="entry name" value="Ank"/>
    <property type="match status" value="1"/>
</dbReference>
<dbReference type="InterPro" id="IPR056884">
    <property type="entry name" value="NPHP3-like_N"/>
</dbReference>
<organism evidence="5 6">
    <name type="scientific">Coniosporium apollinis (strain CBS 100218)</name>
    <name type="common">Rock-inhabiting black yeast</name>
    <dbReference type="NCBI Taxonomy" id="1168221"/>
    <lineage>
        <taxon>Eukaryota</taxon>
        <taxon>Fungi</taxon>
        <taxon>Dikarya</taxon>
        <taxon>Ascomycota</taxon>
        <taxon>Pezizomycotina</taxon>
        <taxon>Dothideomycetes</taxon>
        <taxon>Dothideomycetes incertae sedis</taxon>
        <taxon>Coniosporium</taxon>
    </lineage>
</organism>
<dbReference type="InterPro" id="IPR054471">
    <property type="entry name" value="GPIID_WHD"/>
</dbReference>
<keyword evidence="2" id="KW-0040">ANK repeat</keyword>
<dbReference type="GeneID" id="19902893"/>
<reference evidence="6" key="1">
    <citation type="submission" date="2012-06" db="EMBL/GenBank/DDBJ databases">
        <title>The genome sequence of Coniosporium apollinis CBS 100218.</title>
        <authorList>
            <consortium name="The Broad Institute Genome Sequencing Platform"/>
            <person name="Cuomo C."/>
            <person name="Gorbushina A."/>
            <person name="Noack S."/>
            <person name="Walker B."/>
            <person name="Young S.K."/>
            <person name="Zeng Q."/>
            <person name="Gargeya S."/>
            <person name="Fitzgerald M."/>
            <person name="Haas B."/>
            <person name="Abouelleil A."/>
            <person name="Alvarado L."/>
            <person name="Arachchi H.M."/>
            <person name="Berlin A.M."/>
            <person name="Chapman S.B."/>
            <person name="Goldberg J."/>
            <person name="Griggs A."/>
            <person name="Gujja S."/>
            <person name="Hansen M."/>
            <person name="Howarth C."/>
            <person name="Imamovic A."/>
            <person name="Larimer J."/>
            <person name="McCowan C."/>
            <person name="Montmayeur A."/>
            <person name="Murphy C."/>
            <person name="Neiman D."/>
            <person name="Pearson M."/>
            <person name="Priest M."/>
            <person name="Roberts A."/>
            <person name="Saif S."/>
            <person name="Shea T."/>
            <person name="Sisk P."/>
            <person name="Sykes S."/>
            <person name="Wortman J."/>
            <person name="Nusbaum C."/>
            <person name="Birren B."/>
        </authorList>
    </citation>
    <scope>NUCLEOTIDE SEQUENCE [LARGE SCALE GENOMIC DNA]</scope>
    <source>
        <strain evidence="6">CBS 100218</strain>
    </source>
</reference>
<dbReference type="InterPro" id="IPR036770">
    <property type="entry name" value="Ankyrin_rpt-contain_sf"/>
</dbReference>
<gene>
    <name evidence="5" type="ORF">W97_05582</name>
</gene>
<dbReference type="SUPFAM" id="SSF52540">
    <property type="entry name" value="P-loop containing nucleoside triphosphate hydrolases"/>
    <property type="match status" value="1"/>
</dbReference>
<dbReference type="Gene3D" id="3.40.50.300">
    <property type="entry name" value="P-loop containing nucleotide triphosphate hydrolases"/>
    <property type="match status" value="1"/>
</dbReference>
<proteinExistence type="predicted"/>
<dbReference type="HOGENOM" id="CLU_003438_0_0_1"/>
<dbReference type="OrthoDB" id="66095at2759"/>
<evidence type="ECO:0000256" key="2">
    <source>
        <dbReference type="PROSITE-ProRule" id="PRU00023"/>
    </source>
</evidence>
<evidence type="ECO:0000256" key="1">
    <source>
        <dbReference type="ARBA" id="ARBA00022737"/>
    </source>
</evidence>
<dbReference type="Pfam" id="PF12796">
    <property type="entry name" value="Ank_2"/>
    <property type="match status" value="2"/>
</dbReference>
<dbReference type="PANTHER" id="PTHR10039:SF15">
    <property type="entry name" value="NACHT DOMAIN-CONTAINING PROTEIN"/>
    <property type="match status" value="1"/>
</dbReference>
<protein>
    <submittedName>
        <fullName evidence="5">Uncharacterized protein</fullName>
    </submittedName>
</protein>
<dbReference type="InterPro" id="IPR002110">
    <property type="entry name" value="Ankyrin_rpt"/>
</dbReference>
<dbReference type="PROSITE" id="PS50088">
    <property type="entry name" value="ANK_REPEAT"/>
    <property type="match status" value="3"/>
</dbReference>
<sequence length="1262" mass="141189">MSFGWSVSDLVAAIKIVVQIGAALKETDGAPAEYQKSGDYLELVASVLTKLRDSPSTATQADVEALLTHITTFHKKLKSRFEEALGKKSKKDWKSWISHGPKKVQYALFVVGQVQALRDSVDSQLNSIALSLGLETFSISLKIYDRAEEEHARRKKAENDKLLATVLRWLDPLPVRDTYEEILGGMVDDSCKWLFDKPEYVQWVDQCQDGGQLPILWVSGIPGAGKTRLATLAIQRLQTYGNVAYFYCDTKEESRRHVVGILRTWTWQLLGKDPGQLDNIAKIMWAGAAPNETNMTESLECLLYEGCGCTLALDGLDECELGTRKKLLRLLTVFSTHTKVIVFSRELSDIGSSLCDPSRRFKHFHVTESDNESDIKHFLEEKVHNLDLEDDNLKEEIIASLLSGAKGMFLWAALVVQELSETALFLADNDGEVLRDMLRDLPEDLEDLYNRLLTTLATAKSWQLSRRFFQWLACASRPLSLEELGVAAKIVIDEVAMKWPVNGKIIKSVLSECCGPLIKFEELVPGTTTVSLIHASVKDYLLRPCQKDVVFKQLLVDSGQTNLFLAQACLTYLCYESVGFAPFGPLSGGTYYDGEKFAQMELLFQGHLKAFPFLGYAALNWEGHCSAFLAWYLGSPEPTHCMSLEKSLKRLYESDRNIIRWVQAFHRLRGDRDYYRSSTATSDLKLIYGLAKSLKEDLEFPGLAERLSSLEGSTPWVCAYGRWNRLFYSGGANDFLSELHLAAFFDLEDFVKESLDKGADVNLPTHTGQTLLTMAARGDSVNTAAVLLQSGAQVDSGRWKGTIPLHWSLEVNDWEVTKSAEPFHVFSLLLNAGSDACHQAHNGETALHLACQLSYPDDPRILALVKELLEHGARRVIDGVPIPGAEWTKPFTPLEWVSRRGAVSLMRLLLDSGATIDSRILLSVCANSKVDLEVVQVLLKAGASAKAKALDGRTALHMSARGNVELANLLFENGAEVNAVAIDGSLPLHDAVRERNYPLIELMLKHGSEFEREDSTGRTPMEIAVDNGYSDVIELLVSAGASCESERWLIETLQGRVQVRRRDGVRWPQMPKDIFEAFWLLRYHTSLKSLPRSITVRVIDMAEYWMKSTCSRAEHLVLDEEKANKEPSYLSSAPIVGTRKAPVRQIVFSIFSHDQGFSSFTEDHGTYDNSWTWFDVDAAKHDGQSMDFEGESQTLITNVHAGGTRREHRAICGDKPGMRQTGWMSRLEPGDTVSIRARARYQGWVNFVEEATMEIFTTCLVD</sequence>
<dbReference type="RefSeq" id="XP_007781801.1">
    <property type="nucleotide sequence ID" value="XM_007783611.1"/>
</dbReference>
<feature type="repeat" description="ANK" evidence="2">
    <location>
        <begin position="842"/>
        <end position="873"/>
    </location>
</feature>
<dbReference type="Proteomes" id="UP000016924">
    <property type="component" value="Unassembled WGS sequence"/>
</dbReference>
<dbReference type="Gene3D" id="1.25.40.20">
    <property type="entry name" value="Ankyrin repeat-containing domain"/>
    <property type="match status" value="1"/>
</dbReference>
<feature type="domain" description="GPI inositol-deacylase winged helix" evidence="3">
    <location>
        <begin position="455"/>
        <end position="543"/>
    </location>
</feature>
<dbReference type="Pfam" id="PF24883">
    <property type="entry name" value="NPHP3_N"/>
    <property type="match status" value="1"/>
</dbReference>
<dbReference type="InterPro" id="IPR027417">
    <property type="entry name" value="P-loop_NTPase"/>
</dbReference>
<dbReference type="PANTHER" id="PTHR10039">
    <property type="entry name" value="AMELOGENIN"/>
    <property type="match status" value="1"/>
</dbReference>
<evidence type="ECO:0000259" key="3">
    <source>
        <dbReference type="Pfam" id="PF22939"/>
    </source>
</evidence>
<dbReference type="AlphaFoldDB" id="R7YXF1"/>
<dbReference type="PROSITE" id="PS50297">
    <property type="entry name" value="ANK_REP_REGION"/>
    <property type="match status" value="3"/>
</dbReference>
<name>R7YXF1_CONA1</name>
<dbReference type="SMART" id="SM00248">
    <property type="entry name" value="ANK"/>
    <property type="match status" value="8"/>
</dbReference>
<keyword evidence="6" id="KW-1185">Reference proteome</keyword>
<keyword evidence="1" id="KW-0677">Repeat</keyword>
<evidence type="ECO:0000313" key="5">
    <source>
        <dbReference type="EMBL" id="EON66484.1"/>
    </source>
</evidence>
<dbReference type="eggNOG" id="KOG4177">
    <property type="taxonomic scope" value="Eukaryota"/>
</dbReference>
<feature type="repeat" description="ANK" evidence="2">
    <location>
        <begin position="1016"/>
        <end position="1042"/>
    </location>
</feature>
<dbReference type="EMBL" id="JH767580">
    <property type="protein sequence ID" value="EON66484.1"/>
    <property type="molecule type" value="Genomic_DNA"/>
</dbReference>
<feature type="repeat" description="ANK" evidence="2">
    <location>
        <begin position="983"/>
        <end position="1015"/>
    </location>
</feature>
<dbReference type="OMA" id="PEPRPKW"/>